<dbReference type="InterPro" id="IPR050833">
    <property type="entry name" value="Poly_Biosynth_Transport"/>
</dbReference>
<evidence type="ECO:0000256" key="7">
    <source>
        <dbReference type="SAM" id="Phobius"/>
    </source>
</evidence>
<comment type="similarity">
    <text evidence="2">Belongs to the polysaccharide synthase family.</text>
</comment>
<keyword evidence="6 7" id="KW-0472">Membrane</keyword>
<evidence type="ECO:0000256" key="2">
    <source>
        <dbReference type="ARBA" id="ARBA00007430"/>
    </source>
</evidence>
<name>A0AA95NDE6_9BURK</name>
<organism evidence="8 9">
    <name type="scientific">Paucibacter sediminis</name>
    <dbReference type="NCBI Taxonomy" id="3019553"/>
    <lineage>
        <taxon>Bacteria</taxon>
        <taxon>Pseudomonadati</taxon>
        <taxon>Pseudomonadota</taxon>
        <taxon>Betaproteobacteria</taxon>
        <taxon>Burkholderiales</taxon>
        <taxon>Sphaerotilaceae</taxon>
        <taxon>Roseateles</taxon>
    </lineage>
</organism>
<evidence type="ECO:0000313" key="8">
    <source>
        <dbReference type="EMBL" id="WIT10053.1"/>
    </source>
</evidence>
<feature type="transmembrane region" description="Helical" evidence="7">
    <location>
        <begin position="45"/>
        <end position="69"/>
    </location>
</feature>
<feature type="transmembrane region" description="Helical" evidence="7">
    <location>
        <begin position="362"/>
        <end position="380"/>
    </location>
</feature>
<evidence type="ECO:0000256" key="4">
    <source>
        <dbReference type="ARBA" id="ARBA00022692"/>
    </source>
</evidence>
<feature type="transmembrane region" description="Helical" evidence="7">
    <location>
        <begin position="81"/>
        <end position="101"/>
    </location>
</feature>
<dbReference type="AlphaFoldDB" id="A0AA95NDE6"/>
<sequence>MAQSLGSKALAAVSWGAGGALVRMLLQIGTQVVLARLLGPTEYGLFAIGAIVVSFSGFFSDVGLAYGLIQKKEVSPVDVRFVFTWQLILGSLVTGLIWWAAEPIAGFFGDVRAAGVVRALAPVCLLNALAAPSLNLLKRGLDFKRIQLAQLVGYVLGYLCVGIPMALVNPHVQALIAAWLVQTLVSGLILYAGPRHALRPKLWYEQARAQSAYGATVFATNILNWAINNTDRVFIGRLFPAREIGLYATTYNMLYNPTSTLLGVLQPVFFSASARMAEREEDGRASIAQGFAALVAAIACFVLPLFAMLAAMAPTFILVLYGSKWAGAAEVCRPLALAMPLFLIWGMATPMLWTGGKAGREFRVQLPVALLWALGCWMLAPLGIAALAWGVLGLFAVRCTVVVMSAQRMMGISLPALWEALRGGLLLTALMVLLALAAEALLAGLPALLRLLLAAGAGLALYLCAIRLAPWIIPPALQRVLEQVLRKLPASISTRLAFLAGMRV</sequence>
<dbReference type="Pfam" id="PF13440">
    <property type="entry name" value="Polysacc_synt_3"/>
    <property type="match status" value="1"/>
</dbReference>
<evidence type="ECO:0000256" key="1">
    <source>
        <dbReference type="ARBA" id="ARBA00004651"/>
    </source>
</evidence>
<proteinExistence type="inferred from homology"/>
<dbReference type="Proteomes" id="UP001177769">
    <property type="component" value="Chromosome"/>
</dbReference>
<keyword evidence="3" id="KW-1003">Cell membrane</keyword>
<feature type="transmembrane region" description="Helical" evidence="7">
    <location>
        <begin position="148"/>
        <end position="168"/>
    </location>
</feature>
<comment type="subcellular location">
    <subcellularLocation>
        <location evidence="1">Cell membrane</location>
        <topology evidence="1">Multi-pass membrane protein</topology>
    </subcellularLocation>
</comment>
<dbReference type="PANTHER" id="PTHR30250">
    <property type="entry name" value="PST FAMILY PREDICTED COLANIC ACID TRANSPORTER"/>
    <property type="match status" value="1"/>
</dbReference>
<feature type="transmembrane region" description="Helical" evidence="7">
    <location>
        <begin position="113"/>
        <end position="136"/>
    </location>
</feature>
<feature type="transmembrane region" description="Helical" evidence="7">
    <location>
        <begin position="335"/>
        <end position="355"/>
    </location>
</feature>
<dbReference type="RefSeq" id="WP_285231122.1">
    <property type="nucleotide sequence ID" value="NZ_CP116346.1"/>
</dbReference>
<evidence type="ECO:0000256" key="6">
    <source>
        <dbReference type="ARBA" id="ARBA00023136"/>
    </source>
</evidence>
<keyword evidence="9" id="KW-1185">Reference proteome</keyword>
<dbReference type="CDD" id="cd13127">
    <property type="entry name" value="MATE_tuaB_like"/>
    <property type="match status" value="1"/>
</dbReference>
<feature type="transmembrane region" description="Helical" evidence="7">
    <location>
        <begin position="451"/>
        <end position="473"/>
    </location>
</feature>
<feature type="transmembrane region" description="Helical" evidence="7">
    <location>
        <begin position="291"/>
        <end position="323"/>
    </location>
</feature>
<keyword evidence="5 7" id="KW-1133">Transmembrane helix</keyword>
<keyword evidence="4 7" id="KW-0812">Transmembrane</keyword>
<evidence type="ECO:0000256" key="3">
    <source>
        <dbReference type="ARBA" id="ARBA00022475"/>
    </source>
</evidence>
<evidence type="ECO:0000313" key="9">
    <source>
        <dbReference type="Proteomes" id="UP001177769"/>
    </source>
</evidence>
<gene>
    <name evidence="8" type="ORF">PFX98_14025</name>
</gene>
<accession>A0AA95NDE6</accession>
<reference evidence="8" key="1">
    <citation type="submission" date="2023-01" db="EMBL/GenBank/DDBJ databases">
        <title>Whole genome sequence of Paucibacter sp. S2-9 isolated from pond sediment.</title>
        <authorList>
            <person name="Jung J.Y."/>
        </authorList>
    </citation>
    <scope>NUCLEOTIDE SEQUENCE</scope>
    <source>
        <strain evidence="8">S2-9</strain>
    </source>
</reference>
<feature type="transmembrane region" description="Helical" evidence="7">
    <location>
        <begin position="174"/>
        <end position="193"/>
    </location>
</feature>
<dbReference type="KEGG" id="pais:PFX98_14025"/>
<dbReference type="EMBL" id="CP116346">
    <property type="protein sequence ID" value="WIT10053.1"/>
    <property type="molecule type" value="Genomic_DNA"/>
</dbReference>
<evidence type="ECO:0000256" key="5">
    <source>
        <dbReference type="ARBA" id="ARBA00022989"/>
    </source>
</evidence>
<feature type="transmembrane region" description="Helical" evidence="7">
    <location>
        <begin position="425"/>
        <end position="445"/>
    </location>
</feature>
<protein>
    <submittedName>
        <fullName evidence="8">Lipopolysaccharide biosynthesis protein</fullName>
    </submittedName>
</protein>
<dbReference type="GO" id="GO:0005886">
    <property type="term" value="C:plasma membrane"/>
    <property type="evidence" value="ECO:0007669"/>
    <property type="project" value="UniProtKB-SubCell"/>
</dbReference>
<dbReference type="PANTHER" id="PTHR30250:SF10">
    <property type="entry name" value="LIPOPOLYSACCHARIDE BIOSYNTHESIS PROTEIN WZXC"/>
    <property type="match status" value="1"/>
</dbReference>